<evidence type="ECO:0000259" key="5">
    <source>
        <dbReference type="Pfam" id="PF18317"/>
    </source>
</evidence>
<keyword evidence="3" id="KW-0057">Aromatic amino acid biosynthesis</keyword>
<accession>A0ABT3GTU4</accession>
<dbReference type="PANTHER" id="PTHR21089">
    <property type="entry name" value="SHIKIMATE DEHYDROGENASE"/>
    <property type="match status" value="1"/>
</dbReference>
<evidence type="ECO:0000256" key="2">
    <source>
        <dbReference type="ARBA" id="ARBA00023002"/>
    </source>
</evidence>
<evidence type="ECO:0000313" key="7">
    <source>
        <dbReference type="Proteomes" id="UP001208938"/>
    </source>
</evidence>
<dbReference type="EC" id="1.1.1.25" evidence="6"/>
<keyword evidence="2 6" id="KW-0560">Oxidoreductase</keyword>
<sequence>MSAAPSPVTLASPSPGLRAALIGAGIGASRTPRMHVEEGRALGLDYGYDLIDADQLMTRDIAALLDQAQADGLAGVNVTFPFKRAALDHVDSIAPSALAVGATNTVVFGPDGRVAHNTDYAGFAEGFRRDIGTQAQGCALLLGAGGAGGAVANALLDSGVRLLFVQDVDTAAAEALVTSITARLGAGRVRLAGDLRVAAAAADGIVNATPVGMAKLPGTPLDMALVEPRHWVADIVYFPLETAFLQQARAKGCHGIDGSGMAVFQAVLAFELFTGRKPDPARMRATFDSFT</sequence>
<dbReference type="InterPro" id="IPR036291">
    <property type="entry name" value="NAD(P)-bd_dom_sf"/>
</dbReference>
<dbReference type="Gene3D" id="3.40.50.10860">
    <property type="entry name" value="Leucine Dehydrogenase, chain A, domain 1"/>
    <property type="match status" value="1"/>
</dbReference>
<dbReference type="Proteomes" id="UP001208938">
    <property type="component" value="Unassembled WGS sequence"/>
</dbReference>
<feature type="domain" description="SDH C-terminal" evidence="5">
    <location>
        <begin position="258"/>
        <end position="285"/>
    </location>
</feature>
<dbReference type="InterPro" id="IPR013708">
    <property type="entry name" value="Shikimate_DH-bd_N"/>
</dbReference>
<dbReference type="Pfam" id="PF18317">
    <property type="entry name" value="SDH_C"/>
    <property type="match status" value="1"/>
</dbReference>
<dbReference type="PANTHER" id="PTHR21089:SF1">
    <property type="entry name" value="BIFUNCTIONAL 3-DEHYDROQUINATE DEHYDRATASE_SHIKIMATE DEHYDROGENASE, CHLOROPLASTIC"/>
    <property type="match status" value="1"/>
</dbReference>
<reference evidence="6 7" key="1">
    <citation type="submission" date="2022-10" db="EMBL/GenBank/DDBJ databases">
        <title>Pararhodobacter sp. nov., isolated from marine algae.</title>
        <authorList>
            <person name="Choi B.J."/>
            <person name="Kim J.M."/>
            <person name="Lee J.K."/>
            <person name="Choi D.G."/>
            <person name="Jeon C.O."/>
        </authorList>
    </citation>
    <scope>NUCLEOTIDE SEQUENCE [LARGE SCALE GENOMIC DNA]</scope>
    <source>
        <strain evidence="6 7">ZQ420</strain>
    </source>
</reference>
<evidence type="ECO:0000313" key="6">
    <source>
        <dbReference type="EMBL" id="MCW1930924.1"/>
    </source>
</evidence>
<dbReference type="InterPro" id="IPR022893">
    <property type="entry name" value="Shikimate_DH_fam"/>
</dbReference>
<dbReference type="NCBIfam" id="NF009201">
    <property type="entry name" value="PRK12549.1"/>
    <property type="match status" value="1"/>
</dbReference>
<proteinExistence type="predicted"/>
<dbReference type="GO" id="GO:0004764">
    <property type="term" value="F:shikimate 3-dehydrogenase (NADP+) activity"/>
    <property type="evidence" value="ECO:0007669"/>
    <property type="project" value="UniProtKB-EC"/>
</dbReference>
<feature type="domain" description="Shikimate dehydrogenase substrate binding N-terminal" evidence="4">
    <location>
        <begin position="21"/>
        <end position="106"/>
    </location>
</feature>
<gene>
    <name evidence="6" type="ORF">OKW52_01215</name>
</gene>
<dbReference type="InterPro" id="IPR046346">
    <property type="entry name" value="Aminoacid_DH-like_N_sf"/>
</dbReference>
<dbReference type="SUPFAM" id="SSF53223">
    <property type="entry name" value="Aminoacid dehydrogenase-like, N-terminal domain"/>
    <property type="match status" value="1"/>
</dbReference>
<organism evidence="6 7">
    <name type="scientific">Pararhodobacter zhoushanensis</name>
    <dbReference type="NCBI Taxonomy" id="2479545"/>
    <lineage>
        <taxon>Bacteria</taxon>
        <taxon>Pseudomonadati</taxon>
        <taxon>Pseudomonadota</taxon>
        <taxon>Alphaproteobacteria</taxon>
        <taxon>Rhodobacterales</taxon>
        <taxon>Paracoccaceae</taxon>
        <taxon>Pararhodobacter</taxon>
    </lineage>
</organism>
<dbReference type="Pfam" id="PF08501">
    <property type="entry name" value="Shikimate_dh_N"/>
    <property type="match status" value="1"/>
</dbReference>
<name>A0ABT3GTU4_9RHOB</name>
<dbReference type="Gene3D" id="3.40.50.720">
    <property type="entry name" value="NAD(P)-binding Rossmann-like Domain"/>
    <property type="match status" value="1"/>
</dbReference>
<dbReference type="CDD" id="cd01065">
    <property type="entry name" value="NAD_bind_Shikimate_DH"/>
    <property type="match status" value="1"/>
</dbReference>
<protein>
    <submittedName>
        <fullName evidence="6">Shikimate dehydrogenase</fullName>
        <ecNumber evidence="6">1.1.1.25</ecNumber>
    </submittedName>
</protein>
<dbReference type="EMBL" id="JAPDFL010000001">
    <property type="protein sequence ID" value="MCW1930924.1"/>
    <property type="molecule type" value="Genomic_DNA"/>
</dbReference>
<keyword evidence="7" id="KW-1185">Reference proteome</keyword>
<evidence type="ECO:0000256" key="3">
    <source>
        <dbReference type="ARBA" id="ARBA00023141"/>
    </source>
</evidence>
<evidence type="ECO:0000259" key="4">
    <source>
        <dbReference type="Pfam" id="PF08501"/>
    </source>
</evidence>
<keyword evidence="3" id="KW-0028">Amino-acid biosynthesis</keyword>
<comment type="caution">
    <text evidence="6">The sequence shown here is derived from an EMBL/GenBank/DDBJ whole genome shotgun (WGS) entry which is preliminary data.</text>
</comment>
<dbReference type="RefSeq" id="WP_264504090.1">
    <property type="nucleotide sequence ID" value="NZ_JAPDFL010000001.1"/>
</dbReference>
<comment type="pathway">
    <text evidence="1">Metabolic intermediate biosynthesis; chorismate biosynthesis; chorismate from D-erythrose 4-phosphate and phosphoenolpyruvate: step 4/7.</text>
</comment>
<dbReference type="SUPFAM" id="SSF51735">
    <property type="entry name" value="NAD(P)-binding Rossmann-fold domains"/>
    <property type="match status" value="1"/>
</dbReference>
<dbReference type="InterPro" id="IPR041121">
    <property type="entry name" value="SDH_C"/>
</dbReference>
<evidence type="ECO:0000256" key="1">
    <source>
        <dbReference type="ARBA" id="ARBA00004871"/>
    </source>
</evidence>